<evidence type="ECO:0000313" key="3">
    <source>
        <dbReference type="EMBL" id="UQT60780.1"/>
    </source>
</evidence>
<dbReference type="Gene3D" id="3.20.20.80">
    <property type="entry name" value="Glycosidases"/>
    <property type="match status" value="1"/>
</dbReference>
<evidence type="ECO:0000313" key="4">
    <source>
        <dbReference type="Proteomes" id="UP000829992"/>
    </source>
</evidence>
<comment type="similarity">
    <text evidence="1">Belongs to the glycosyl hydrolase 25 family.</text>
</comment>
<gene>
    <name evidence="3" type="ORF">M4V62_40115</name>
</gene>
<dbReference type="InterPro" id="IPR002053">
    <property type="entry name" value="Glyco_hydro_25"/>
</dbReference>
<dbReference type="PANTHER" id="PTHR23208:SF36">
    <property type="entry name" value="LYSOZYME-RELATED"/>
    <property type="match status" value="1"/>
</dbReference>
<dbReference type="SUPFAM" id="SSF51445">
    <property type="entry name" value="(Trans)glycosidases"/>
    <property type="match status" value="1"/>
</dbReference>
<dbReference type="PROSITE" id="PS51904">
    <property type="entry name" value="GLYCOSYL_HYDROL_F25_2"/>
    <property type="match status" value="1"/>
</dbReference>
<keyword evidence="3" id="KW-0378">Hydrolase</keyword>
<dbReference type="GO" id="GO:0016787">
    <property type="term" value="F:hydrolase activity"/>
    <property type="evidence" value="ECO:0007669"/>
    <property type="project" value="UniProtKB-KW"/>
</dbReference>
<dbReference type="InterPro" id="IPR017853">
    <property type="entry name" value="GH"/>
</dbReference>
<dbReference type="PANTHER" id="PTHR23208">
    <property type="entry name" value="LYSOZYME PROTEIN"/>
    <property type="match status" value="1"/>
</dbReference>
<proteinExistence type="inferred from homology"/>
<keyword evidence="4" id="KW-1185">Reference proteome</keyword>
<keyword evidence="2" id="KW-0732">Signal</keyword>
<sequence>MGSTEGVSVSTLVSAASFAAMQSQGVDFVIARGYQSAGRVDPNAASTVANAWAAGMSRVDVYQFPCFSCGNAAGQANTLVTYLKDKNVKYGKVWLDVEGPGTYWGNSTSANAAFLADWFQAMKEKGVDVGIYTSESQWVPIVGSYTDGSEFPLWYANYDGTQSFDDFTPFGGWTKPSMKAYANTTLADAGVERFWYPS</sequence>
<reference evidence="3 4" key="1">
    <citation type="submission" date="2022-05" db="EMBL/GenBank/DDBJ databases">
        <authorList>
            <person name="Zhou X."/>
            <person name="Li K."/>
            <person name="Man Y."/>
        </authorList>
    </citation>
    <scope>NUCLEOTIDE SEQUENCE [LARGE SCALE GENOMIC DNA]</scope>
    <source>
        <strain evidence="3 4">MS405</strain>
    </source>
</reference>
<accession>A0ABY4Q3L0</accession>
<dbReference type="CDD" id="cd06416">
    <property type="entry name" value="GH25_Lys1-like"/>
    <property type="match status" value="1"/>
</dbReference>
<protein>
    <submittedName>
        <fullName evidence="3">Glycoside hydrolase family 25 protein</fullName>
    </submittedName>
</protein>
<name>A0ABY4Q3L0_9ACTN</name>
<dbReference type="InterPro" id="IPR051595">
    <property type="entry name" value="GH25_Enzymes"/>
</dbReference>
<dbReference type="Pfam" id="PF01183">
    <property type="entry name" value="Glyco_hydro_25"/>
    <property type="match status" value="1"/>
</dbReference>
<organism evidence="3 4">
    <name type="scientific">Streptomyces durmitorensis</name>
    <dbReference type="NCBI Taxonomy" id="319947"/>
    <lineage>
        <taxon>Bacteria</taxon>
        <taxon>Bacillati</taxon>
        <taxon>Actinomycetota</taxon>
        <taxon>Actinomycetes</taxon>
        <taxon>Kitasatosporales</taxon>
        <taxon>Streptomycetaceae</taxon>
        <taxon>Streptomyces</taxon>
    </lineage>
</organism>
<dbReference type="Proteomes" id="UP000829992">
    <property type="component" value="Chromosome"/>
</dbReference>
<evidence type="ECO:0000256" key="1">
    <source>
        <dbReference type="ARBA" id="ARBA00010646"/>
    </source>
</evidence>
<evidence type="ECO:0000256" key="2">
    <source>
        <dbReference type="ARBA" id="ARBA00022729"/>
    </source>
</evidence>
<dbReference type="EMBL" id="CP097289">
    <property type="protein sequence ID" value="UQT60780.1"/>
    <property type="molecule type" value="Genomic_DNA"/>
</dbReference>
<dbReference type="RefSeq" id="WP_249592112.1">
    <property type="nucleotide sequence ID" value="NZ_BAAAQL010000018.1"/>
</dbReference>